<comment type="caution">
    <text evidence="7">The sequence shown here is derived from an EMBL/GenBank/DDBJ whole genome shotgun (WGS) entry which is preliminary data.</text>
</comment>
<keyword evidence="5" id="KW-0472">Membrane</keyword>
<evidence type="ECO:0000256" key="1">
    <source>
        <dbReference type="ARBA" id="ARBA00022617"/>
    </source>
</evidence>
<dbReference type="PANTHER" id="PTHR30600:SF4">
    <property type="entry name" value="CYTOCHROME C DOMAIN-CONTAINING PROTEIN"/>
    <property type="match status" value="1"/>
</dbReference>
<dbReference type="EMBL" id="JBEVCJ010000032">
    <property type="protein sequence ID" value="MET1257036.1"/>
    <property type="molecule type" value="Genomic_DNA"/>
</dbReference>
<evidence type="ECO:0000256" key="5">
    <source>
        <dbReference type="SAM" id="Phobius"/>
    </source>
</evidence>
<dbReference type="Gene3D" id="1.10.760.10">
    <property type="entry name" value="Cytochrome c-like domain"/>
    <property type="match status" value="1"/>
</dbReference>
<dbReference type="RefSeq" id="WP_353897618.1">
    <property type="nucleotide sequence ID" value="NZ_JBEVCJ010000032.1"/>
</dbReference>
<keyword evidence="5" id="KW-1133">Transmembrane helix</keyword>
<evidence type="ECO:0000313" key="8">
    <source>
        <dbReference type="Proteomes" id="UP001548189"/>
    </source>
</evidence>
<reference evidence="7 8" key="1">
    <citation type="submission" date="2024-06" db="EMBL/GenBank/DDBJ databases">
        <authorList>
            <person name="Li F."/>
        </authorList>
    </citation>
    <scope>NUCLEOTIDE SEQUENCE [LARGE SCALE GENOMIC DNA]</scope>
    <source>
        <strain evidence="7 8">GXAS 311</strain>
    </source>
</reference>
<keyword evidence="8" id="KW-1185">Reference proteome</keyword>
<dbReference type="InterPro" id="IPR010538">
    <property type="entry name" value="DHOR"/>
</dbReference>
<dbReference type="PROSITE" id="PS51007">
    <property type="entry name" value="CYTC"/>
    <property type="match status" value="1"/>
</dbReference>
<dbReference type="InterPro" id="IPR009056">
    <property type="entry name" value="Cyt_c-like_dom"/>
</dbReference>
<dbReference type="Pfam" id="PF06537">
    <property type="entry name" value="DHOR"/>
    <property type="match status" value="1"/>
</dbReference>
<dbReference type="InterPro" id="IPR051395">
    <property type="entry name" value="Cytochrome_c_Peroxidase/MauG"/>
</dbReference>
<proteinExistence type="predicted"/>
<keyword evidence="2 4" id="KW-0479">Metal-binding</keyword>
<dbReference type="PIRSF" id="PIRSF028099">
    <property type="entry name" value="DUF1111"/>
    <property type="match status" value="1"/>
</dbReference>
<evidence type="ECO:0000256" key="4">
    <source>
        <dbReference type="PROSITE-ProRule" id="PRU00433"/>
    </source>
</evidence>
<sequence>MPVLDQLVKVIFILAIGWSGWVCFSAQTFWHDGADLSQHNLEKKAEKNSNNKPRPNAAQESSYIQSNTAVPRYRNNTFIQPAVKLDLKAQMPFWVGLSFFRDPWVVAPATTTARDGLGPLFNARSCITCHINGGRGALPDETSDLPVALVLKLGPEQGDEQIGNIGDPVYGRQLQLRSIHRQIAKGIAPEPTLTANEQTYHLAELSDKKVLLAEGRVKRICDIKSGHFADGEAYSLCSPSYQVSHLSYGEMKSSTQISPRLAPPLIGMGLLQQISAQQILKRQDLLDQNQDGISGKANWVRSIKHDELALGRFGFKAAQPSVAQQTAAAFNHDMGITSSLYPQEECTNQQTGCQMQKHRELLASKNSILDIADDLLQQVVFFTENLRVPPLRNQQRKQFKQGQQLFRQMQCEACHVASYQLADGQVIYPYTDLLLHDMGDALADNQGEYLATGREWRTPPLWGLGLQQRITGQNAFLHDGRARSLSEAILWHGGEALNARNQFIRSQKSQRDALLYFLNSI</sequence>
<dbReference type="InterPro" id="IPR036909">
    <property type="entry name" value="Cyt_c-like_dom_sf"/>
</dbReference>
<name>A0ABV2BYP9_9GAMM</name>
<dbReference type="PANTHER" id="PTHR30600">
    <property type="entry name" value="CYTOCHROME C PEROXIDASE-RELATED"/>
    <property type="match status" value="1"/>
</dbReference>
<gene>
    <name evidence="7" type="ORF">ABVT43_17975</name>
</gene>
<keyword evidence="1 4" id="KW-0349">Heme</keyword>
<keyword evidence="3 4" id="KW-0408">Iron</keyword>
<feature type="transmembrane region" description="Helical" evidence="5">
    <location>
        <begin position="7"/>
        <end position="30"/>
    </location>
</feature>
<dbReference type="Proteomes" id="UP001548189">
    <property type="component" value="Unassembled WGS sequence"/>
</dbReference>
<evidence type="ECO:0000259" key="6">
    <source>
        <dbReference type="PROSITE" id="PS51007"/>
    </source>
</evidence>
<evidence type="ECO:0000256" key="3">
    <source>
        <dbReference type="ARBA" id="ARBA00023004"/>
    </source>
</evidence>
<evidence type="ECO:0000256" key="2">
    <source>
        <dbReference type="ARBA" id="ARBA00022723"/>
    </source>
</evidence>
<accession>A0ABV2BYP9</accession>
<feature type="domain" description="Cytochrome c" evidence="6">
    <location>
        <begin position="397"/>
        <end position="521"/>
    </location>
</feature>
<organism evidence="7 8">
    <name type="scientific">Aliikangiella maris</name>
    <dbReference type="NCBI Taxonomy" id="3162458"/>
    <lineage>
        <taxon>Bacteria</taxon>
        <taxon>Pseudomonadati</taxon>
        <taxon>Pseudomonadota</taxon>
        <taxon>Gammaproteobacteria</taxon>
        <taxon>Oceanospirillales</taxon>
        <taxon>Pleioneaceae</taxon>
        <taxon>Aliikangiella</taxon>
    </lineage>
</organism>
<protein>
    <submittedName>
        <fullName evidence="7">Di-heme oxidoredictase family protein</fullName>
    </submittedName>
</protein>
<keyword evidence="5" id="KW-0812">Transmembrane</keyword>
<dbReference type="SUPFAM" id="SSF46626">
    <property type="entry name" value="Cytochrome c"/>
    <property type="match status" value="1"/>
</dbReference>
<evidence type="ECO:0000313" key="7">
    <source>
        <dbReference type="EMBL" id="MET1257036.1"/>
    </source>
</evidence>